<name>A0ABU6KF60_9BACI</name>
<organism evidence="2 3">
    <name type="scientific">Virgibacillus tibetensis</name>
    <dbReference type="NCBI Taxonomy" id="3042313"/>
    <lineage>
        <taxon>Bacteria</taxon>
        <taxon>Bacillati</taxon>
        <taxon>Bacillota</taxon>
        <taxon>Bacilli</taxon>
        <taxon>Bacillales</taxon>
        <taxon>Bacillaceae</taxon>
        <taxon>Virgibacillus</taxon>
    </lineage>
</organism>
<keyword evidence="1" id="KW-1133">Transmembrane helix</keyword>
<protein>
    <submittedName>
        <fullName evidence="2">Uncharacterized protein</fullName>
    </submittedName>
</protein>
<gene>
    <name evidence="2" type="ORF">QGM71_08465</name>
</gene>
<comment type="caution">
    <text evidence="2">The sequence shown here is derived from an EMBL/GenBank/DDBJ whole genome shotgun (WGS) entry which is preliminary data.</text>
</comment>
<keyword evidence="3" id="KW-1185">Reference proteome</keyword>
<reference evidence="2 3" key="1">
    <citation type="journal article" date="2024" name="Int. J. Syst. Evol. Microbiol.">
        <title>Virgibacillus tibetensis sp. nov., isolated from salt lake on the Tibetan Plateau of China.</title>
        <authorList>
            <person name="Phurbu D."/>
            <person name="Liu Z.-X."/>
            <person name="Wang R."/>
            <person name="Zheng Y.-Y."/>
            <person name="Liu H.-C."/>
            <person name="Zhou Y.-G."/>
            <person name="Yu Y.-J."/>
            <person name="Li A.-H."/>
        </authorList>
    </citation>
    <scope>NUCLEOTIDE SEQUENCE [LARGE SCALE GENOMIC DNA]</scope>
    <source>
        <strain evidence="2 3">C22-A2</strain>
    </source>
</reference>
<dbReference type="EMBL" id="JARZFX010000003">
    <property type="protein sequence ID" value="MEC5423525.1"/>
    <property type="molecule type" value="Genomic_DNA"/>
</dbReference>
<feature type="transmembrane region" description="Helical" evidence="1">
    <location>
        <begin position="55"/>
        <end position="79"/>
    </location>
</feature>
<dbReference type="Proteomes" id="UP001335737">
    <property type="component" value="Unassembled WGS sequence"/>
</dbReference>
<proteinExistence type="predicted"/>
<dbReference type="RefSeq" id="WP_327607095.1">
    <property type="nucleotide sequence ID" value="NZ_JARZFX010000003.1"/>
</dbReference>
<evidence type="ECO:0000313" key="3">
    <source>
        <dbReference type="Proteomes" id="UP001335737"/>
    </source>
</evidence>
<keyword evidence="1" id="KW-0812">Transmembrane</keyword>
<evidence type="ECO:0000313" key="2">
    <source>
        <dbReference type="EMBL" id="MEC5423525.1"/>
    </source>
</evidence>
<keyword evidence="1" id="KW-0472">Membrane</keyword>
<accession>A0ABU6KF60</accession>
<sequence>MTADKVKGFIGLGATLSIVGLILLFSSISFGTSLADGWLVRNGGMSDSSIYELRVNSYTTNFLAFGSITFAIGLFTTIWSSYKLLADHNENEI</sequence>
<evidence type="ECO:0000256" key="1">
    <source>
        <dbReference type="SAM" id="Phobius"/>
    </source>
</evidence>
<feature type="transmembrane region" description="Helical" evidence="1">
    <location>
        <begin position="12"/>
        <end position="35"/>
    </location>
</feature>